<keyword evidence="7 10" id="KW-0812">Transmembrane</keyword>
<gene>
    <name evidence="11" type="ORF">E3J68_04640</name>
</gene>
<comment type="subcellular location">
    <subcellularLocation>
        <location evidence="1">Cell inner membrane</location>
        <topology evidence="1">Single-pass membrane protein</topology>
    </subcellularLocation>
</comment>
<dbReference type="EMBL" id="SOJT01000204">
    <property type="protein sequence ID" value="TET27126.1"/>
    <property type="molecule type" value="Genomic_DNA"/>
</dbReference>
<evidence type="ECO:0000256" key="7">
    <source>
        <dbReference type="ARBA" id="ARBA00022692"/>
    </source>
</evidence>
<protein>
    <recommendedName>
        <fullName evidence="3">Type II secretion system protein J</fullName>
    </recommendedName>
</protein>
<keyword evidence="6" id="KW-0997">Cell inner membrane</keyword>
<dbReference type="PANTHER" id="PTHR39583">
    <property type="entry name" value="TYPE II SECRETION SYSTEM PROTEIN J-RELATED"/>
    <property type="match status" value="1"/>
</dbReference>
<evidence type="ECO:0000256" key="8">
    <source>
        <dbReference type="ARBA" id="ARBA00022989"/>
    </source>
</evidence>
<keyword evidence="9 10" id="KW-0472">Membrane</keyword>
<comment type="caution">
    <text evidence="11">The sequence shown here is derived from an EMBL/GenBank/DDBJ whole genome shotgun (WGS) entry which is preliminary data.</text>
</comment>
<accession>A0A523TA02</accession>
<reference evidence="11 12" key="1">
    <citation type="submission" date="2019-03" db="EMBL/GenBank/DDBJ databases">
        <title>Metabolic potential of uncultured bacteria and archaea associated with petroleum seepage in deep-sea sediments.</title>
        <authorList>
            <person name="Dong X."/>
            <person name="Hubert C."/>
        </authorList>
    </citation>
    <scope>NUCLEOTIDE SEQUENCE [LARGE SCALE GENOMIC DNA]</scope>
    <source>
        <strain evidence="11">E44_bin3</strain>
    </source>
</reference>
<dbReference type="Pfam" id="PF11612">
    <property type="entry name" value="T2SSJ"/>
    <property type="match status" value="1"/>
</dbReference>
<evidence type="ECO:0000256" key="3">
    <source>
        <dbReference type="ARBA" id="ARBA00021539"/>
    </source>
</evidence>
<proteinExistence type="inferred from homology"/>
<dbReference type="Proteomes" id="UP000316517">
    <property type="component" value="Unassembled WGS sequence"/>
</dbReference>
<keyword evidence="5" id="KW-0488">Methylation</keyword>
<sequence>MRYNREAFTLLEVLMATFIVASLMMMVSYVFWQSFSIWEKGDRRLEMCQNARYGIDVMNREIRAAFISESNSCLFFKGDERALNFISASHKANRGGEYDLCELRYYLKDSHLKRMVKSHLDSRPGEGGSTAVLANGILELFFSYYSGEKWHKSWDSTMGTPDDITDDALPQMVQIKLKSQDEESKEKLLVFSSIVYIPSSAKRKISFTSS</sequence>
<dbReference type="PANTHER" id="PTHR39583:SF2">
    <property type="entry name" value="TYPE II SECRETION SYSTEM PROTEIN J"/>
    <property type="match status" value="1"/>
</dbReference>
<evidence type="ECO:0000256" key="6">
    <source>
        <dbReference type="ARBA" id="ARBA00022519"/>
    </source>
</evidence>
<evidence type="ECO:0000256" key="10">
    <source>
        <dbReference type="SAM" id="Phobius"/>
    </source>
</evidence>
<dbReference type="SUPFAM" id="SSF54523">
    <property type="entry name" value="Pili subunits"/>
    <property type="match status" value="1"/>
</dbReference>
<dbReference type="InterPro" id="IPR051621">
    <property type="entry name" value="T2SS_protein_J"/>
</dbReference>
<keyword evidence="8 10" id="KW-1133">Transmembrane helix</keyword>
<dbReference type="InterPro" id="IPR010055">
    <property type="entry name" value="T2SS_protein-GspJ"/>
</dbReference>
<dbReference type="InterPro" id="IPR045584">
    <property type="entry name" value="Pilin-like"/>
</dbReference>
<evidence type="ECO:0000256" key="5">
    <source>
        <dbReference type="ARBA" id="ARBA00022481"/>
    </source>
</evidence>
<name>A0A523TA02_UNCAE</name>
<evidence type="ECO:0000313" key="12">
    <source>
        <dbReference type="Proteomes" id="UP000316517"/>
    </source>
</evidence>
<dbReference type="GO" id="GO:0015627">
    <property type="term" value="C:type II protein secretion system complex"/>
    <property type="evidence" value="ECO:0007669"/>
    <property type="project" value="InterPro"/>
</dbReference>
<evidence type="ECO:0000256" key="1">
    <source>
        <dbReference type="ARBA" id="ARBA00004377"/>
    </source>
</evidence>
<comment type="similarity">
    <text evidence="2">Belongs to the GSP J family.</text>
</comment>
<dbReference type="NCBIfam" id="TIGR02532">
    <property type="entry name" value="IV_pilin_GFxxxE"/>
    <property type="match status" value="1"/>
</dbReference>
<evidence type="ECO:0000256" key="2">
    <source>
        <dbReference type="ARBA" id="ARBA00011084"/>
    </source>
</evidence>
<dbReference type="GO" id="GO:0005886">
    <property type="term" value="C:plasma membrane"/>
    <property type="evidence" value="ECO:0007669"/>
    <property type="project" value="UniProtKB-SubCell"/>
</dbReference>
<evidence type="ECO:0000313" key="11">
    <source>
        <dbReference type="EMBL" id="TET27126.1"/>
    </source>
</evidence>
<evidence type="ECO:0000256" key="4">
    <source>
        <dbReference type="ARBA" id="ARBA00022475"/>
    </source>
</evidence>
<evidence type="ECO:0000256" key="9">
    <source>
        <dbReference type="ARBA" id="ARBA00023136"/>
    </source>
</evidence>
<feature type="transmembrane region" description="Helical" evidence="10">
    <location>
        <begin position="7"/>
        <end position="32"/>
    </location>
</feature>
<dbReference type="AlphaFoldDB" id="A0A523TA02"/>
<organism evidence="11 12">
    <name type="scientific">Aerophobetes bacterium</name>
    <dbReference type="NCBI Taxonomy" id="2030807"/>
    <lineage>
        <taxon>Bacteria</taxon>
        <taxon>Candidatus Aerophobota</taxon>
    </lineage>
</organism>
<dbReference type="InterPro" id="IPR012902">
    <property type="entry name" value="N_methyl_site"/>
</dbReference>
<keyword evidence="4" id="KW-1003">Cell membrane</keyword>
<dbReference type="GO" id="GO:0015628">
    <property type="term" value="P:protein secretion by the type II secretion system"/>
    <property type="evidence" value="ECO:0007669"/>
    <property type="project" value="InterPro"/>
</dbReference>